<comment type="caution">
    <text evidence="3">The sequence shown here is derived from an EMBL/GenBank/DDBJ whole genome shotgun (WGS) entry which is preliminary data.</text>
</comment>
<accession>A0ABD5ND53</accession>
<dbReference type="Proteomes" id="UP001595660">
    <property type="component" value="Unassembled WGS sequence"/>
</dbReference>
<keyword evidence="1" id="KW-0812">Transmembrane</keyword>
<dbReference type="AlphaFoldDB" id="A0ABD5ND53"/>
<gene>
    <name evidence="3" type="ORF">ACFOKC_04905</name>
</gene>
<dbReference type="InterPro" id="IPR055768">
    <property type="entry name" value="DUF7344"/>
</dbReference>
<keyword evidence="1" id="KW-1133">Transmembrane helix</keyword>
<keyword evidence="4" id="KW-1185">Reference proteome</keyword>
<proteinExistence type="predicted"/>
<evidence type="ECO:0000313" key="3">
    <source>
        <dbReference type="EMBL" id="MFC3477059.1"/>
    </source>
</evidence>
<feature type="transmembrane region" description="Helical" evidence="1">
    <location>
        <begin position="115"/>
        <end position="137"/>
    </location>
</feature>
<protein>
    <recommendedName>
        <fullName evidence="2">DUF7344 domain-containing protein</fullName>
    </recommendedName>
</protein>
<dbReference type="Pfam" id="PF24035">
    <property type="entry name" value="DUF7344"/>
    <property type="match status" value="1"/>
</dbReference>
<feature type="domain" description="DUF7344" evidence="2">
    <location>
        <begin position="14"/>
        <end position="89"/>
    </location>
</feature>
<evidence type="ECO:0000259" key="2">
    <source>
        <dbReference type="Pfam" id="PF24035"/>
    </source>
</evidence>
<dbReference type="RefSeq" id="WP_232571807.1">
    <property type="nucleotide sequence ID" value="NZ_CP089466.1"/>
</dbReference>
<reference evidence="3 4" key="1">
    <citation type="journal article" date="2019" name="Int. J. Syst. Evol. Microbiol.">
        <title>The Global Catalogue of Microorganisms (GCM) 10K type strain sequencing project: providing services to taxonomists for standard genome sequencing and annotation.</title>
        <authorList>
            <consortium name="The Broad Institute Genomics Platform"/>
            <consortium name="The Broad Institute Genome Sequencing Center for Infectious Disease"/>
            <person name="Wu L."/>
            <person name="Ma J."/>
        </authorList>
    </citation>
    <scope>NUCLEOTIDE SEQUENCE [LARGE SCALE GENOMIC DNA]</scope>
    <source>
        <strain evidence="3 4">CGMCC 1.12562</strain>
    </source>
</reference>
<name>A0ABD5ND53_9EURY</name>
<evidence type="ECO:0000256" key="1">
    <source>
        <dbReference type="SAM" id="Phobius"/>
    </source>
</evidence>
<keyword evidence="1" id="KW-0472">Membrane</keyword>
<feature type="transmembrane region" description="Helical" evidence="1">
    <location>
        <begin position="143"/>
        <end position="162"/>
    </location>
</feature>
<dbReference type="GeneID" id="69117019"/>
<evidence type="ECO:0000313" key="4">
    <source>
        <dbReference type="Proteomes" id="UP001595660"/>
    </source>
</evidence>
<organism evidence="3 4">
    <name type="scientific">Halobacterium litoreum</name>
    <dbReference type="NCBI Taxonomy" id="2039234"/>
    <lineage>
        <taxon>Archaea</taxon>
        <taxon>Methanobacteriati</taxon>
        <taxon>Methanobacteriota</taxon>
        <taxon>Stenosarchaea group</taxon>
        <taxon>Halobacteria</taxon>
        <taxon>Halobacteriales</taxon>
        <taxon>Halobacteriaceae</taxon>
        <taxon>Halobacterium</taxon>
    </lineage>
</organism>
<dbReference type="EMBL" id="JBHRWN010000002">
    <property type="protein sequence ID" value="MFC3477059.1"/>
    <property type="molecule type" value="Genomic_DNA"/>
</dbReference>
<sequence>MLEQRQQLERAEIHDVLSNDRRWQVLELLADESPRTLRTLADQIAAVEAGESPAPRQVRQSVYVTLHQNHLPKLDSLDIVRYDDVSKTVALGDRADDIDVYLEVVERGHLSWSEYYVGVVLVGLLATLASLLAVPAFVYLTPVTFAAGALLVLLVSLAAQIYQQGSPWTDRLRRDAGGD</sequence>